<evidence type="ECO:0000256" key="2">
    <source>
        <dbReference type="ARBA" id="ARBA00004305"/>
    </source>
</evidence>
<dbReference type="InterPro" id="IPR036986">
    <property type="entry name" value="S4_RNA-bd_sf"/>
</dbReference>
<organism evidence="18 19">
    <name type="scientific">Geococcyx californianus</name>
    <name type="common">Greater roadrunner</name>
    <name type="synonym">Saurothera californiana</name>
    <dbReference type="NCBI Taxonomy" id="8947"/>
    <lineage>
        <taxon>Eukaryota</taxon>
        <taxon>Metazoa</taxon>
        <taxon>Chordata</taxon>
        <taxon>Craniata</taxon>
        <taxon>Vertebrata</taxon>
        <taxon>Euteleostomi</taxon>
        <taxon>Archelosauria</taxon>
        <taxon>Archosauria</taxon>
        <taxon>Dinosauria</taxon>
        <taxon>Saurischia</taxon>
        <taxon>Theropoda</taxon>
        <taxon>Coelurosauria</taxon>
        <taxon>Aves</taxon>
        <taxon>Neognathae</taxon>
        <taxon>Neoaves</taxon>
        <taxon>Otidimorphae</taxon>
        <taxon>Cuculiformes</taxon>
        <taxon>Neomorphidae</taxon>
        <taxon>Geococcyx</taxon>
    </lineage>
</organism>
<dbReference type="InterPro" id="IPR024088">
    <property type="entry name" value="Tyr-tRNA-ligase_bac-type"/>
</dbReference>
<keyword evidence="12 15" id="KW-0030">Aminoacyl-tRNA synthetase</keyword>
<dbReference type="SUPFAM" id="SSF55174">
    <property type="entry name" value="Alpha-L RNA-binding motif"/>
    <property type="match status" value="1"/>
</dbReference>
<keyword evidence="5 15" id="KW-0436">Ligase</keyword>
<feature type="compositionally biased region" description="Pro residues" evidence="16">
    <location>
        <begin position="1"/>
        <end position="11"/>
    </location>
</feature>
<dbReference type="PANTHER" id="PTHR11766:SF0">
    <property type="entry name" value="TYROSINE--TRNA LIGASE, MITOCHONDRIAL"/>
    <property type="match status" value="1"/>
</dbReference>
<dbReference type="InterPro" id="IPR001412">
    <property type="entry name" value="aa-tRNA-synth_I_CS"/>
</dbReference>
<evidence type="ECO:0000259" key="17">
    <source>
        <dbReference type="Pfam" id="PF22421"/>
    </source>
</evidence>
<evidence type="ECO:0000256" key="6">
    <source>
        <dbReference type="ARBA" id="ARBA00022741"/>
    </source>
</evidence>
<keyword evidence="7 15" id="KW-0067">ATP-binding</keyword>
<dbReference type="Pfam" id="PF00579">
    <property type="entry name" value="tRNA-synt_1b"/>
    <property type="match status" value="1"/>
</dbReference>
<dbReference type="NCBIfam" id="TIGR00234">
    <property type="entry name" value="tyrS"/>
    <property type="match status" value="1"/>
</dbReference>
<dbReference type="InterPro" id="IPR002307">
    <property type="entry name" value="Tyr-tRNA-ligase"/>
</dbReference>
<dbReference type="GO" id="GO:0006437">
    <property type="term" value="P:tyrosyl-tRNA aminoacylation"/>
    <property type="evidence" value="ECO:0007669"/>
    <property type="project" value="InterPro"/>
</dbReference>
<comment type="subunit">
    <text evidence="4">Homodimer.</text>
</comment>
<dbReference type="AlphaFoldDB" id="A0A7K4JEE6"/>
<evidence type="ECO:0000256" key="16">
    <source>
        <dbReference type="SAM" id="MobiDB-lite"/>
    </source>
</evidence>
<evidence type="ECO:0000256" key="10">
    <source>
        <dbReference type="ARBA" id="ARBA00022946"/>
    </source>
</evidence>
<dbReference type="EMBL" id="VWPV01022833">
    <property type="protein sequence ID" value="NWH63711.1"/>
    <property type="molecule type" value="Genomic_DNA"/>
</dbReference>
<keyword evidence="11" id="KW-0496">Mitochondrion</keyword>
<comment type="caution">
    <text evidence="18">The sequence shown here is derived from an EMBL/GenBank/DDBJ whole genome shotgun (WGS) entry which is preliminary data.</text>
</comment>
<sequence>SRPREPGPLTPPRSRRSPGKMAAPTVRRCCGRAAVLWGRRTPLPLPVQLRRGAHEQARRSRRAAGLLAEQCERGLFQEVFPARPAEEQLLALLESGRPPLTAYCGFDPTADSLHVGHLLPVMALLHFQRAGHNVIAVVGSATARLGDPSGRERAREQMPVERARAQALGLREGLARLFQNHRELLWAGGGAGGRLGEVTLLDNASWLGRQPLLDFLGGAGGRLRMGTLLSRQSCQARLHSPEGMSLAEFLYPALQAYDFLHLHQHHGCRIQLGGADQMGNIMSGYELVTKMTGTDVFGITVPLITSTTGDKLGKTAGNAVWLNRDKTSPFELYQFFVRQQDNVVEKYLKLFTFLPLEEIDHIMEMHAKEPEKWGPQKRLAAEVTKLVHGREGLESAKRCTKALYYNSVEALEAMSDQELEELFRQTPSAELMLEPGMNVLDLCRKANAIPDGPSGYQKITDGGVSINGIRVTNPETVLILGQHILKNGVSLLRIGKKNYYIIKWLQL</sequence>
<dbReference type="InterPro" id="IPR002305">
    <property type="entry name" value="aa-tRNA-synth_Ic"/>
</dbReference>
<dbReference type="GO" id="GO:0004831">
    <property type="term" value="F:tyrosine-tRNA ligase activity"/>
    <property type="evidence" value="ECO:0007669"/>
    <property type="project" value="UniProtKB-EC"/>
</dbReference>
<keyword evidence="19" id="KW-1185">Reference proteome</keyword>
<dbReference type="Gene3D" id="3.10.290.10">
    <property type="entry name" value="RNA-binding S4 domain"/>
    <property type="match status" value="1"/>
</dbReference>
<evidence type="ECO:0000256" key="15">
    <source>
        <dbReference type="RuleBase" id="RU361234"/>
    </source>
</evidence>
<dbReference type="SUPFAM" id="SSF52374">
    <property type="entry name" value="Nucleotidylyl transferase"/>
    <property type="match status" value="1"/>
</dbReference>
<keyword evidence="6 15" id="KW-0547">Nucleotide-binding</keyword>
<comment type="catalytic activity">
    <reaction evidence="13 15">
        <text>tRNA(Tyr) + L-tyrosine + ATP = L-tyrosyl-tRNA(Tyr) + AMP + diphosphate + H(+)</text>
        <dbReference type="Rhea" id="RHEA:10220"/>
        <dbReference type="Rhea" id="RHEA-COMP:9706"/>
        <dbReference type="Rhea" id="RHEA-COMP:9707"/>
        <dbReference type="ChEBI" id="CHEBI:15378"/>
        <dbReference type="ChEBI" id="CHEBI:30616"/>
        <dbReference type="ChEBI" id="CHEBI:33019"/>
        <dbReference type="ChEBI" id="CHEBI:58315"/>
        <dbReference type="ChEBI" id="CHEBI:78442"/>
        <dbReference type="ChEBI" id="CHEBI:78536"/>
        <dbReference type="ChEBI" id="CHEBI:456215"/>
        <dbReference type="EC" id="6.1.1.1"/>
    </reaction>
</comment>
<keyword evidence="8 14" id="KW-0694">RNA-binding</keyword>
<dbReference type="GO" id="GO:0005759">
    <property type="term" value="C:mitochondrial matrix"/>
    <property type="evidence" value="ECO:0007669"/>
    <property type="project" value="UniProtKB-SubCell"/>
</dbReference>
<evidence type="ECO:0000256" key="1">
    <source>
        <dbReference type="ARBA" id="ARBA00002025"/>
    </source>
</evidence>
<evidence type="ECO:0000256" key="3">
    <source>
        <dbReference type="ARBA" id="ARBA00005594"/>
    </source>
</evidence>
<comment type="subcellular location">
    <subcellularLocation>
        <location evidence="2">Mitochondrion matrix</location>
    </subcellularLocation>
</comment>
<reference evidence="18 19" key="1">
    <citation type="submission" date="2019-09" db="EMBL/GenBank/DDBJ databases">
        <title>Bird 10,000 Genomes (B10K) Project - Family phase.</title>
        <authorList>
            <person name="Zhang G."/>
        </authorList>
    </citation>
    <scope>NUCLEOTIDE SEQUENCE [LARGE SCALE GENOMIC DNA]</scope>
    <source>
        <strain evidence="18">B10K-CU-031-07</strain>
        <tissue evidence="18">Muscle</tissue>
    </source>
</reference>
<keyword evidence="10" id="KW-0809">Transit peptide</keyword>
<evidence type="ECO:0000256" key="11">
    <source>
        <dbReference type="ARBA" id="ARBA00023128"/>
    </source>
</evidence>
<dbReference type="FunFam" id="3.40.50.620:FF:000107">
    <property type="entry name" value="Tyrosine--tRNA ligase"/>
    <property type="match status" value="1"/>
</dbReference>
<gene>
    <name evidence="18" type="primary">Yars2</name>
    <name evidence="18" type="ORF">GEOCAL_R08456</name>
</gene>
<dbReference type="OrthoDB" id="337870at2759"/>
<dbReference type="Pfam" id="PF22421">
    <property type="entry name" value="SYY_C-terminal"/>
    <property type="match status" value="1"/>
</dbReference>
<evidence type="ECO:0000256" key="8">
    <source>
        <dbReference type="ARBA" id="ARBA00022884"/>
    </source>
</evidence>
<name>A0A7K4JEE6_GEOCA</name>
<comment type="similarity">
    <text evidence="3 15">Belongs to the class-I aminoacyl-tRNA synthetase family.</text>
</comment>
<evidence type="ECO:0000256" key="7">
    <source>
        <dbReference type="ARBA" id="ARBA00022840"/>
    </source>
</evidence>
<protein>
    <recommendedName>
        <fullName evidence="15">Tyrosine--tRNA ligase</fullName>
        <ecNumber evidence="15">6.1.1.1</ecNumber>
    </recommendedName>
    <alternativeName>
        <fullName evidence="15">Tyrosyl-tRNA synthetase</fullName>
    </alternativeName>
</protein>
<dbReference type="EC" id="6.1.1.1" evidence="15"/>
<dbReference type="CDD" id="cd00805">
    <property type="entry name" value="TyrRS_core"/>
    <property type="match status" value="1"/>
</dbReference>
<dbReference type="GO" id="GO:0003723">
    <property type="term" value="F:RNA binding"/>
    <property type="evidence" value="ECO:0007669"/>
    <property type="project" value="UniProtKB-KW"/>
</dbReference>
<dbReference type="PRINTS" id="PR01040">
    <property type="entry name" value="TRNASYNTHTYR"/>
</dbReference>
<dbReference type="Gene3D" id="3.40.50.620">
    <property type="entry name" value="HUPs"/>
    <property type="match status" value="1"/>
</dbReference>
<evidence type="ECO:0000256" key="5">
    <source>
        <dbReference type="ARBA" id="ARBA00022598"/>
    </source>
</evidence>
<dbReference type="Proteomes" id="UP000531151">
    <property type="component" value="Unassembled WGS sequence"/>
</dbReference>
<dbReference type="InterPro" id="IPR054608">
    <property type="entry name" value="SYY-like_C"/>
</dbReference>
<dbReference type="PROSITE" id="PS50889">
    <property type="entry name" value="S4"/>
    <property type="match status" value="1"/>
</dbReference>
<feature type="non-terminal residue" evidence="18">
    <location>
        <position position="1"/>
    </location>
</feature>
<evidence type="ECO:0000313" key="18">
    <source>
        <dbReference type="EMBL" id="NWH63711.1"/>
    </source>
</evidence>
<dbReference type="Gene3D" id="1.10.240.10">
    <property type="entry name" value="Tyrosyl-Transfer RNA Synthetase"/>
    <property type="match status" value="1"/>
</dbReference>
<dbReference type="PANTHER" id="PTHR11766">
    <property type="entry name" value="TYROSYL-TRNA SYNTHETASE"/>
    <property type="match status" value="1"/>
</dbReference>
<comment type="function">
    <text evidence="1">Catalyzes the attachment of tyrosine to tRNA(Tyr) in a two-step reaction: tyrosine is first activated by ATP to form Tyr-AMP and then transferred to the acceptor end of tRNA(Tyr).</text>
</comment>
<proteinExistence type="inferred from homology"/>
<dbReference type="GO" id="GO:0005829">
    <property type="term" value="C:cytosol"/>
    <property type="evidence" value="ECO:0007669"/>
    <property type="project" value="TreeGrafter"/>
</dbReference>
<dbReference type="FunFam" id="3.10.290.10:FF:000017">
    <property type="entry name" value="Tyrosine--tRNA ligase"/>
    <property type="match status" value="1"/>
</dbReference>
<accession>A0A7K4JEE6</accession>
<feature type="non-terminal residue" evidence="18">
    <location>
        <position position="507"/>
    </location>
</feature>
<evidence type="ECO:0000256" key="4">
    <source>
        <dbReference type="ARBA" id="ARBA00011738"/>
    </source>
</evidence>
<evidence type="ECO:0000256" key="13">
    <source>
        <dbReference type="ARBA" id="ARBA00048248"/>
    </source>
</evidence>
<evidence type="ECO:0000256" key="12">
    <source>
        <dbReference type="ARBA" id="ARBA00023146"/>
    </source>
</evidence>
<evidence type="ECO:0000313" key="19">
    <source>
        <dbReference type="Proteomes" id="UP000531151"/>
    </source>
</evidence>
<keyword evidence="9 15" id="KW-0648">Protein biosynthesis</keyword>
<dbReference type="GO" id="GO:0005524">
    <property type="term" value="F:ATP binding"/>
    <property type="evidence" value="ECO:0007669"/>
    <property type="project" value="UniProtKB-KW"/>
</dbReference>
<dbReference type="PROSITE" id="PS00178">
    <property type="entry name" value="AA_TRNA_LIGASE_I"/>
    <property type="match status" value="1"/>
</dbReference>
<feature type="domain" description="Tyrosine--tRNA ligase SYY-like C-terminal" evidence="17">
    <location>
        <begin position="418"/>
        <end position="502"/>
    </location>
</feature>
<dbReference type="InterPro" id="IPR014729">
    <property type="entry name" value="Rossmann-like_a/b/a_fold"/>
</dbReference>
<evidence type="ECO:0000256" key="14">
    <source>
        <dbReference type="PROSITE-ProRule" id="PRU00182"/>
    </source>
</evidence>
<evidence type="ECO:0000256" key="9">
    <source>
        <dbReference type="ARBA" id="ARBA00022917"/>
    </source>
</evidence>
<dbReference type="FunFam" id="1.10.240.10:FF:000001">
    <property type="entry name" value="Tyrosine--tRNA ligase"/>
    <property type="match status" value="1"/>
</dbReference>
<feature type="region of interest" description="Disordered" evidence="16">
    <location>
        <begin position="1"/>
        <end position="24"/>
    </location>
</feature>